<keyword evidence="8" id="KW-0256">Endoplasmic reticulum</keyword>
<evidence type="ECO:0000256" key="8">
    <source>
        <dbReference type="ARBA" id="ARBA00022824"/>
    </source>
</evidence>
<evidence type="ECO:0000313" key="20">
    <source>
        <dbReference type="Proteomes" id="UP000683360"/>
    </source>
</evidence>
<name>A0A8S3SJ82_MYTED</name>
<feature type="region of interest" description="Disordered" evidence="16">
    <location>
        <begin position="257"/>
        <end position="326"/>
    </location>
</feature>
<proteinExistence type="predicted"/>
<dbReference type="Gene3D" id="1.10.260.100">
    <property type="match status" value="2"/>
</dbReference>
<dbReference type="PROSITE" id="PS50053">
    <property type="entry name" value="UBIQUITIN_2"/>
    <property type="match status" value="1"/>
</dbReference>
<keyword evidence="20" id="KW-1185">Reference proteome</keyword>
<dbReference type="SMART" id="SM00165">
    <property type="entry name" value="UBA"/>
    <property type="match status" value="1"/>
</dbReference>
<dbReference type="SMART" id="SM00727">
    <property type="entry name" value="STI1"/>
    <property type="match status" value="4"/>
</dbReference>
<comment type="caution">
    <text evidence="19">The sequence shown here is derived from an EMBL/GenBank/DDBJ whole genome shotgun (WGS) entry which is preliminary data.</text>
</comment>
<dbReference type="GO" id="GO:0006511">
    <property type="term" value="P:ubiquitin-dependent protein catabolic process"/>
    <property type="evidence" value="ECO:0007669"/>
    <property type="project" value="TreeGrafter"/>
</dbReference>
<dbReference type="Gene3D" id="1.10.8.10">
    <property type="entry name" value="DNA helicase RuvA subunit, C-terminal domain"/>
    <property type="match status" value="1"/>
</dbReference>
<dbReference type="InterPro" id="IPR000626">
    <property type="entry name" value="Ubiquitin-like_dom"/>
</dbReference>
<evidence type="ECO:0000256" key="5">
    <source>
        <dbReference type="ARBA" id="ARBA00022499"/>
    </source>
</evidence>
<gene>
    <name evidence="19" type="ORF">MEDL_34661</name>
</gene>
<dbReference type="Proteomes" id="UP000683360">
    <property type="component" value="Unassembled WGS sequence"/>
</dbReference>
<reference evidence="19" key="1">
    <citation type="submission" date="2021-03" db="EMBL/GenBank/DDBJ databases">
        <authorList>
            <person name="Bekaert M."/>
        </authorList>
    </citation>
    <scope>NUCLEOTIDE SEQUENCE</scope>
</reference>
<keyword evidence="6" id="KW-0597">Phosphoprotein</keyword>
<dbReference type="SMART" id="SM00213">
    <property type="entry name" value="UBQ"/>
    <property type="match status" value="1"/>
</dbReference>
<dbReference type="InterPro" id="IPR006636">
    <property type="entry name" value="STI1_HS-bd"/>
</dbReference>
<dbReference type="FunFam" id="1.10.260.100:FF:000001">
    <property type="entry name" value="Ubiquilin 1"/>
    <property type="match status" value="1"/>
</dbReference>
<evidence type="ECO:0000256" key="3">
    <source>
        <dbReference type="ARBA" id="ARBA00004556"/>
    </source>
</evidence>
<dbReference type="FunFam" id="3.10.20.90:FF:000095">
    <property type="entry name" value="Ubiquilin 4"/>
    <property type="match status" value="1"/>
</dbReference>
<dbReference type="GO" id="GO:0005694">
    <property type="term" value="C:chromosome"/>
    <property type="evidence" value="ECO:0007669"/>
    <property type="project" value="UniProtKB-SubCell"/>
</dbReference>
<feature type="domain" description="UBA" evidence="17">
    <location>
        <begin position="516"/>
        <end position="560"/>
    </location>
</feature>
<dbReference type="PANTHER" id="PTHR10677:SF3">
    <property type="entry name" value="FI07626P-RELATED"/>
    <property type="match status" value="1"/>
</dbReference>
<keyword evidence="9" id="KW-0832">Ubl conjugation</keyword>
<evidence type="ECO:0000256" key="2">
    <source>
        <dbReference type="ARBA" id="ARBA00004286"/>
    </source>
</evidence>
<evidence type="ECO:0000259" key="18">
    <source>
        <dbReference type="PROSITE" id="PS50053"/>
    </source>
</evidence>
<feature type="compositionally biased region" description="Low complexity" evidence="16">
    <location>
        <begin position="442"/>
        <end position="486"/>
    </location>
</feature>
<dbReference type="GO" id="GO:0006281">
    <property type="term" value="P:DNA repair"/>
    <property type="evidence" value="ECO:0007669"/>
    <property type="project" value="UniProtKB-KW"/>
</dbReference>
<dbReference type="AlphaFoldDB" id="A0A8S3SJ82"/>
<feature type="region of interest" description="Disordered" evidence="16">
    <location>
        <begin position="426"/>
        <end position="494"/>
    </location>
</feature>
<dbReference type="OrthoDB" id="6283019at2759"/>
<dbReference type="GO" id="GO:0005783">
    <property type="term" value="C:endoplasmic reticulum"/>
    <property type="evidence" value="ECO:0007669"/>
    <property type="project" value="UniProtKB-SubCell"/>
</dbReference>
<keyword evidence="5" id="KW-1017">Isopeptide bond</keyword>
<keyword evidence="4" id="KW-0158">Chromosome</keyword>
<dbReference type="FunFam" id="1.10.260.100:FF:000003">
    <property type="entry name" value="Ubiquilin 1"/>
    <property type="match status" value="1"/>
</dbReference>
<comment type="subunit">
    <text evidence="11">Homooligomer. Binds signal sequences of proteins that are targeted to the endoplasmic reticulum. Interacts (via UBA domain) with GJA1 (not ubiquitinated) and with ubiquitin; both compete for the same binding site. Interacts (via UBA domain) with ubiquitin and with polyubiquitin chains. Interacts (via ubiquitin-like domain) with PSMD2 and PSMD4, regulatory subunits of the 26S proteasome. Interacts with ATXN1/SCA1; interaction with ATXN1 inhibits polyubiquitination of UBQLN4 and interferes with PSMD4 binding. Interacts with HERPUD1. Interacts (via ubiquitin-like domain) with UBQLN1 (via UBA domain). Interacts with UBQLN2. Interacts (via STI1 1 and 2 domains) with MAP1LC3A/B/C. Interacts with BAG6. Interacts with MRE11 (when ubiquitinated); interaction with ubiquitinated MRE11 leads to MRE11 removal from chromatin. Interacts with DESI1/POST; leading to nuclear export. Interacts with BCL2A1 and BCL2L10.</text>
</comment>
<keyword evidence="10" id="KW-0234">DNA repair</keyword>
<dbReference type="CDD" id="cd14399">
    <property type="entry name" value="UBA_PLICs"/>
    <property type="match status" value="1"/>
</dbReference>
<evidence type="ECO:0000256" key="1">
    <source>
        <dbReference type="ARBA" id="ARBA00004240"/>
    </source>
</evidence>
<sequence>MDESRKTMKITVKTPKEKQEMEIDTNAHVKELREMVSQKFNAPVEQLCLIFAGKILKDEDTLEQHQIKDGLTVHLVIKSSNRSQEQAAQRAAPIPSPSPGGGSIPTSTPGSQPDVGQTPFGLGGLGGLAGLGNLGMGSANFMEMQQRMQREMMGNPDMMRQMMDNPMVQNLMSNPVKKPTNGYVIRNPEITHMLNNPELMRQTMELARNPAMMQELMRSQDRAMSNLESLPGGFNALQRMYRDIQEPMLNAAQEGMGQNPFSALMGGGTESEQQGRENTDPLPNPWAPGSTQSPSTPSTTSTPATSSGTSSTPRQPTGMFDSPGMQSLMSQITQNPQLMENMLQAPYMQAMLQNLSSNPEMAQNMLSANPMFAGNPQLQEQMRTQLPNMVQQMQNPNVQSFLTNPRAMQAMMRIQEGMQELEQEAPGLFPGMNPLLTRPGQTTTDTPTTGSTSTSVTSSTSPSTDSTSTTTTADTTTSTTTTTSTPAPVPGQAPEQMSNLMAHMMSLMAQGTNNQPPEQRYATELEQMAAMGFIDREQNLRALTATMGNVNDAIDRILSSRS</sequence>
<evidence type="ECO:0000256" key="12">
    <source>
        <dbReference type="ARBA" id="ARBA00072293"/>
    </source>
</evidence>
<evidence type="ECO:0000256" key="14">
    <source>
        <dbReference type="ARBA" id="ARBA00082499"/>
    </source>
</evidence>
<dbReference type="Pfam" id="PF00240">
    <property type="entry name" value="ubiquitin"/>
    <property type="match status" value="1"/>
</dbReference>
<feature type="domain" description="Ubiquitin-like" evidence="18">
    <location>
        <begin position="8"/>
        <end position="82"/>
    </location>
</feature>
<evidence type="ECO:0000256" key="11">
    <source>
        <dbReference type="ARBA" id="ARBA00061737"/>
    </source>
</evidence>
<evidence type="ECO:0000256" key="13">
    <source>
        <dbReference type="ARBA" id="ARBA00075189"/>
    </source>
</evidence>
<evidence type="ECO:0000256" key="7">
    <source>
        <dbReference type="ARBA" id="ARBA00022763"/>
    </source>
</evidence>
<feature type="region of interest" description="Disordered" evidence="16">
    <location>
        <begin position="82"/>
        <end position="118"/>
    </location>
</feature>
<dbReference type="GO" id="GO:0031593">
    <property type="term" value="F:polyubiquitin modification-dependent protein binding"/>
    <property type="evidence" value="ECO:0007669"/>
    <property type="project" value="TreeGrafter"/>
</dbReference>
<accession>A0A8S3SJ82</accession>
<dbReference type="SUPFAM" id="SSF54236">
    <property type="entry name" value="Ubiquitin-like"/>
    <property type="match status" value="1"/>
</dbReference>
<evidence type="ECO:0000256" key="9">
    <source>
        <dbReference type="ARBA" id="ARBA00022843"/>
    </source>
</evidence>
<dbReference type="CDD" id="cd01808">
    <property type="entry name" value="Ubl_PLICs"/>
    <property type="match status" value="1"/>
</dbReference>
<evidence type="ECO:0000256" key="15">
    <source>
        <dbReference type="ARBA" id="ARBA00082590"/>
    </source>
</evidence>
<dbReference type="PANTHER" id="PTHR10677">
    <property type="entry name" value="UBIQUILIN"/>
    <property type="match status" value="1"/>
</dbReference>
<evidence type="ECO:0000256" key="16">
    <source>
        <dbReference type="SAM" id="MobiDB-lite"/>
    </source>
</evidence>
<evidence type="ECO:0000256" key="10">
    <source>
        <dbReference type="ARBA" id="ARBA00023204"/>
    </source>
</evidence>
<dbReference type="GO" id="GO:0048471">
    <property type="term" value="C:perinuclear region of cytoplasm"/>
    <property type="evidence" value="ECO:0007669"/>
    <property type="project" value="UniProtKB-SubCell"/>
</dbReference>
<dbReference type="InterPro" id="IPR015496">
    <property type="entry name" value="Ubiquilin"/>
</dbReference>
<dbReference type="GO" id="GO:0005829">
    <property type="term" value="C:cytosol"/>
    <property type="evidence" value="ECO:0007669"/>
    <property type="project" value="UniProtKB-ARBA"/>
</dbReference>
<dbReference type="InterPro" id="IPR029071">
    <property type="entry name" value="Ubiquitin-like_domsf"/>
</dbReference>
<dbReference type="InterPro" id="IPR015940">
    <property type="entry name" value="UBA"/>
</dbReference>
<evidence type="ECO:0000256" key="6">
    <source>
        <dbReference type="ARBA" id="ARBA00022553"/>
    </source>
</evidence>
<keyword evidence="7" id="KW-0227">DNA damage</keyword>
<dbReference type="EMBL" id="CAJPWZ010001679">
    <property type="protein sequence ID" value="CAG2221243.1"/>
    <property type="molecule type" value="Genomic_DNA"/>
</dbReference>
<evidence type="ECO:0000313" key="19">
    <source>
        <dbReference type="EMBL" id="CAG2221243.1"/>
    </source>
</evidence>
<dbReference type="SUPFAM" id="SSF46934">
    <property type="entry name" value="UBA-like"/>
    <property type="match status" value="1"/>
</dbReference>
<dbReference type="InterPro" id="IPR009060">
    <property type="entry name" value="UBA-like_sf"/>
</dbReference>
<protein>
    <recommendedName>
        <fullName evidence="12">Ubiquilin-4</fullName>
    </recommendedName>
    <alternativeName>
        <fullName evidence="14">Ataxin-1 interacting ubiquitin-like protein</fullName>
    </alternativeName>
    <alternativeName>
        <fullName evidence="15">Ataxin-1 ubiquitin-like-interacting protein A1U</fullName>
    </alternativeName>
    <alternativeName>
        <fullName evidence="13">Connexin43-interacting protein of 75 kDa</fullName>
    </alternativeName>
</protein>
<organism evidence="19 20">
    <name type="scientific">Mytilus edulis</name>
    <name type="common">Blue mussel</name>
    <dbReference type="NCBI Taxonomy" id="6550"/>
    <lineage>
        <taxon>Eukaryota</taxon>
        <taxon>Metazoa</taxon>
        <taxon>Spiralia</taxon>
        <taxon>Lophotrochozoa</taxon>
        <taxon>Mollusca</taxon>
        <taxon>Bivalvia</taxon>
        <taxon>Autobranchia</taxon>
        <taxon>Pteriomorphia</taxon>
        <taxon>Mytilida</taxon>
        <taxon>Mytiloidea</taxon>
        <taxon>Mytilidae</taxon>
        <taxon>Mytilinae</taxon>
        <taxon>Mytilus</taxon>
    </lineage>
</organism>
<evidence type="ECO:0000256" key="4">
    <source>
        <dbReference type="ARBA" id="ARBA00022454"/>
    </source>
</evidence>
<dbReference type="Gene3D" id="3.10.20.90">
    <property type="entry name" value="Phosphatidylinositol 3-kinase Catalytic Subunit, Chain A, domain 1"/>
    <property type="match status" value="1"/>
</dbReference>
<dbReference type="PROSITE" id="PS50030">
    <property type="entry name" value="UBA"/>
    <property type="match status" value="1"/>
</dbReference>
<feature type="compositionally biased region" description="Low complexity" evidence="16">
    <location>
        <begin position="287"/>
        <end position="313"/>
    </location>
</feature>
<evidence type="ECO:0000259" key="17">
    <source>
        <dbReference type="PROSITE" id="PS50030"/>
    </source>
</evidence>
<dbReference type="Pfam" id="PF23195">
    <property type="entry name" value="UBQLN1"/>
    <property type="match status" value="1"/>
</dbReference>
<comment type="subcellular location">
    <subcellularLocation>
        <location evidence="2">Chromosome</location>
    </subcellularLocation>
    <subcellularLocation>
        <location evidence="3">Cytoplasm</location>
        <location evidence="3">Perinuclear region</location>
    </subcellularLocation>
    <subcellularLocation>
        <location evidence="1">Endoplasmic reticulum</location>
    </subcellularLocation>
</comment>